<gene>
    <name evidence="1" type="ORF">BDN72DRAFT_838824</name>
</gene>
<sequence>MNTEPGTEARALDLDQTDIQDISLEIKDDGEGYILLANKVQYESPPPTDGGGKGNYSRIDLTNFWSLCDVKLAEVAPACSKLREVVVEVRALEGAKFRDVKNRVQEEVPSATQDKDGPEYNDEEDQLDLEMGINELQELVTDLFPDSRGCGLVVRAEIGPVGRISGIWDRHDCRES</sequence>
<protein>
    <submittedName>
        <fullName evidence="1">Uncharacterized protein</fullName>
    </submittedName>
</protein>
<dbReference type="EMBL" id="ML208312">
    <property type="protein sequence ID" value="TFK70481.1"/>
    <property type="molecule type" value="Genomic_DNA"/>
</dbReference>
<organism evidence="1 2">
    <name type="scientific">Pluteus cervinus</name>
    <dbReference type="NCBI Taxonomy" id="181527"/>
    <lineage>
        <taxon>Eukaryota</taxon>
        <taxon>Fungi</taxon>
        <taxon>Dikarya</taxon>
        <taxon>Basidiomycota</taxon>
        <taxon>Agaricomycotina</taxon>
        <taxon>Agaricomycetes</taxon>
        <taxon>Agaricomycetidae</taxon>
        <taxon>Agaricales</taxon>
        <taxon>Pluteineae</taxon>
        <taxon>Pluteaceae</taxon>
        <taxon>Pluteus</taxon>
    </lineage>
</organism>
<proteinExistence type="predicted"/>
<evidence type="ECO:0000313" key="2">
    <source>
        <dbReference type="Proteomes" id="UP000308600"/>
    </source>
</evidence>
<dbReference type="Proteomes" id="UP000308600">
    <property type="component" value="Unassembled WGS sequence"/>
</dbReference>
<keyword evidence="2" id="KW-1185">Reference proteome</keyword>
<evidence type="ECO:0000313" key="1">
    <source>
        <dbReference type="EMBL" id="TFK70481.1"/>
    </source>
</evidence>
<name>A0ACD3AXZ8_9AGAR</name>
<accession>A0ACD3AXZ8</accession>
<reference evidence="1 2" key="1">
    <citation type="journal article" date="2019" name="Nat. Ecol. Evol.">
        <title>Megaphylogeny resolves global patterns of mushroom evolution.</title>
        <authorList>
            <person name="Varga T."/>
            <person name="Krizsan K."/>
            <person name="Foldi C."/>
            <person name="Dima B."/>
            <person name="Sanchez-Garcia M."/>
            <person name="Sanchez-Ramirez S."/>
            <person name="Szollosi G.J."/>
            <person name="Szarkandi J.G."/>
            <person name="Papp V."/>
            <person name="Albert L."/>
            <person name="Andreopoulos W."/>
            <person name="Angelini C."/>
            <person name="Antonin V."/>
            <person name="Barry K.W."/>
            <person name="Bougher N.L."/>
            <person name="Buchanan P."/>
            <person name="Buyck B."/>
            <person name="Bense V."/>
            <person name="Catcheside P."/>
            <person name="Chovatia M."/>
            <person name="Cooper J."/>
            <person name="Damon W."/>
            <person name="Desjardin D."/>
            <person name="Finy P."/>
            <person name="Geml J."/>
            <person name="Haridas S."/>
            <person name="Hughes K."/>
            <person name="Justo A."/>
            <person name="Karasinski D."/>
            <person name="Kautmanova I."/>
            <person name="Kiss B."/>
            <person name="Kocsube S."/>
            <person name="Kotiranta H."/>
            <person name="LaButti K.M."/>
            <person name="Lechner B.E."/>
            <person name="Liimatainen K."/>
            <person name="Lipzen A."/>
            <person name="Lukacs Z."/>
            <person name="Mihaltcheva S."/>
            <person name="Morgado L.N."/>
            <person name="Niskanen T."/>
            <person name="Noordeloos M.E."/>
            <person name="Ohm R.A."/>
            <person name="Ortiz-Santana B."/>
            <person name="Ovrebo C."/>
            <person name="Racz N."/>
            <person name="Riley R."/>
            <person name="Savchenko A."/>
            <person name="Shiryaev A."/>
            <person name="Soop K."/>
            <person name="Spirin V."/>
            <person name="Szebenyi C."/>
            <person name="Tomsovsky M."/>
            <person name="Tulloss R.E."/>
            <person name="Uehling J."/>
            <person name="Grigoriev I.V."/>
            <person name="Vagvolgyi C."/>
            <person name="Papp T."/>
            <person name="Martin F.M."/>
            <person name="Miettinen O."/>
            <person name="Hibbett D.S."/>
            <person name="Nagy L.G."/>
        </authorList>
    </citation>
    <scope>NUCLEOTIDE SEQUENCE [LARGE SCALE GENOMIC DNA]</scope>
    <source>
        <strain evidence="1 2">NL-1719</strain>
    </source>
</reference>